<organism evidence="3 4">
    <name type="scientific">Echria macrotheca</name>
    <dbReference type="NCBI Taxonomy" id="438768"/>
    <lineage>
        <taxon>Eukaryota</taxon>
        <taxon>Fungi</taxon>
        <taxon>Dikarya</taxon>
        <taxon>Ascomycota</taxon>
        <taxon>Pezizomycotina</taxon>
        <taxon>Sordariomycetes</taxon>
        <taxon>Sordariomycetidae</taxon>
        <taxon>Sordariales</taxon>
        <taxon>Schizotheciaceae</taxon>
        <taxon>Echria</taxon>
    </lineage>
</organism>
<dbReference type="AlphaFoldDB" id="A0AAJ0BGV9"/>
<evidence type="ECO:0000256" key="1">
    <source>
        <dbReference type="SAM" id="MobiDB-lite"/>
    </source>
</evidence>
<name>A0AAJ0BGV9_9PEZI</name>
<keyword evidence="4" id="KW-1185">Reference proteome</keyword>
<feature type="region of interest" description="Disordered" evidence="1">
    <location>
        <begin position="1"/>
        <end position="42"/>
    </location>
</feature>
<feature type="compositionally biased region" description="Polar residues" evidence="1">
    <location>
        <begin position="99"/>
        <end position="110"/>
    </location>
</feature>
<dbReference type="Pfam" id="PF14420">
    <property type="entry name" value="Clr5"/>
    <property type="match status" value="1"/>
</dbReference>
<reference evidence="3" key="1">
    <citation type="submission" date="2023-06" db="EMBL/GenBank/DDBJ databases">
        <title>Genome-scale phylogeny and comparative genomics of the fungal order Sordariales.</title>
        <authorList>
            <consortium name="Lawrence Berkeley National Laboratory"/>
            <person name="Hensen N."/>
            <person name="Bonometti L."/>
            <person name="Westerberg I."/>
            <person name="Brannstrom I.O."/>
            <person name="Guillou S."/>
            <person name="Cros-Aarteil S."/>
            <person name="Calhoun S."/>
            <person name="Haridas S."/>
            <person name="Kuo A."/>
            <person name="Mondo S."/>
            <person name="Pangilinan J."/>
            <person name="Riley R."/>
            <person name="Labutti K."/>
            <person name="Andreopoulos B."/>
            <person name="Lipzen A."/>
            <person name="Chen C."/>
            <person name="Yanf M."/>
            <person name="Daum C."/>
            <person name="Ng V."/>
            <person name="Clum A."/>
            <person name="Steindorff A."/>
            <person name="Ohm R."/>
            <person name="Martin F."/>
            <person name="Silar P."/>
            <person name="Natvig D."/>
            <person name="Lalanne C."/>
            <person name="Gautier V."/>
            <person name="Ament-Velasquez S.L."/>
            <person name="Kruys A."/>
            <person name="Hutchinson M.I."/>
            <person name="Powell A.J."/>
            <person name="Barry K."/>
            <person name="Miller A.N."/>
            <person name="Grigoriev I.V."/>
            <person name="Debuchy R."/>
            <person name="Gladieux P."/>
            <person name="Thoren M.H."/>
            <person name="Johannesson H."/>
        </authorList>
    </citation>
    <scope>NUCLEOTIDE SEQUENCE</scope>
    <source>
        <strain evidence="3">PSN4</strain>
    </source>
</reference>
<dbReference type="InterPro" id="IPR025676">
    <property type="entry name" value="Clr5_dom"/>
</dbReference>
<dbReference type="PANTHER" id="PTHR38788:SF3">
    <property type="entry name" value="CLR5 DOMAIN-CONTAINING PROTEIN"/>
    <property type="match status" value="1"/>
</dbReference>
<accession>A0AAJ0BGV9</accession>
<evidence type="ECO:0000259" key="2">
    <source>
        <dbReference type="Pfam" id="PF14420"/>
    </source>
</evidence>
<feature type="region of interest" description="Disordered" evidence="1">
    <location>
        <begin position="99"/>
        <end position="126"/>
    </location>
</feature>
<feature type="compositionally biased region" description="Polar residues" evidence="1">
    <location>
        <begin position="1"/>
        <end position="12"/>
    </location>
</feature>
<feature type="compositionally biased region" description="Basic residues" evidence="1">
    <location>
        <begin position="111"/>
        <end position="123"/>
    </location>
</feature>
<proteinExistence type="predicted"/>
<sequence length="504" mass="57162">MFSTTPTASFPNVKSRPVWSSIGPSATDDNEHDAKERPIIPTSSADWEAKKDIIGELYMTQNLILNDVMKIMYTQHKFKATARMYKGQFAKWRWSKYNKSGSGTGTANTSRHSKSRNARRRGTPLRAQKPVRTICELELEPVLARPPVLPPLNGDTTEMETTLLAYSSYISTWSEQPTPWKPSSSLATLAKQSSVLQTVRSALDHFSCSRPAEGGAVLRRAFLQIEDAIATGTDVQAIWDCCLAVPQLVLSTGWTDILLIFTRYLHRLTSVKIPPGHPLATIARSVWRMAQRDPSLLAHYVERGWKLWIDRVGRQRGAYDHVTIHLKRGYVILQTPEREILATLIRDFGATVDQSLLAIGPEQTTARILELEQLLARMYLPLFTAESTQRAEAMLHGILDRVVAQHVGRCEGEVDEGWSYLDRYLFFSAYHFLAAIADHNGQRERAADLRRRSLRSPRDVLWLQTAERLEEYLRGEGRLDEAEEIAVERERMAARGVLVRVERE</sequence>
<evidence type="ECO:0000313" key="4">
    <source>
        <dbReference type="Proteomes" id="UP001239445"/>
    </source>
</evidence>
<protein>
    <recommendedName>
        <fullName evidence="2">Clr5 domain-containing protein</fullName>
    </recommendedName>
</protein>
<comment type="caution">
    <text evidence="3">The sequence shown here is derived from an EMBL/GenBank/DDBJ whole genome shotgun (WGS) entry which is preliminary data.</text>
</comment>
<dbReference type="Proteomes" id="UP001239445">
    <property type="component" value="Unassembled WGS sequence"/>
</dbReference>
<gene>
    <name evidence="3" type="ORF">QBC47DRAFT_294217</name>
</gene>
<dbReference type="EMBL" id="MU839829">
    <property type="protein sequence ID" value="KAK1758030.1"/>
    <property type="molecule type" value="Genomic_DNA"/>
</dbReference>
<feature type="domain" description="Clr5" evidence="2">
    <location>
        <begin position="44"/>
        <end position="96"/>
    </location>
</feature>
<dbReference type="PANTHER" id="PTHR38788">
    <property type="entry name" value="CLR5 DOMAIN-CONTAINING PROTEIN"/>
    <property type="match status" value="1"/>
</dbReference>
<evidence type="ECO:0000313" key="3">
    <source>
        <dbReference type="EMBL" id="KAK1758030.1"/>
    </source>
</evidence>